<protein>
    <submittedName>
        <fullName evidence="1">Tail protein</fullName>
    </submittedName>
</protein>
<accession>A0A8S5MVJ2</accession>
<dbReference type="InterPro" id="IPR018755">
    <property type="entry name" value="Phage_Mu_Gp48"/>
</dbReference>
<proteinExistence type="predicted"/>
<organism evidence="1">
    <name type="scientific">Siphoviridae sp. ctZpP9</name>
    <dbReference type="NCBI Taxonomy" id="2826386"/>
    <lineage>
        <taxon>Viruses</taxon>
        <taxon>Duplodnaviria</taxon>
        <taxon>Heunggongvirae</taxon>
        <taxon>Uroviricota</taxon>
        <taxon>Caudoviricetes</taxon>
    </lineage>
</organism>
<evidence type="ECO:0000313" key="1">
    <source>
        <dbReference type="EMBL" id="DAD86374.1"/>
    </source>
</evidence>
<sequence>MKLDLSHDLLPLLPPIYREVQDYQQICTAEKAEFDLLAGSVEGVQSNFFFQTMDEDSVAQWEKVFHIVAVPEKESLEFRRQRVMTRIATRPPYTLGFLYQKLDELIGAGGWTCSITYPLYELRLTTSAKNQSYYDEVKHLINQIKPAHIVFINMPYLKTGILITEQVDVQKYDYQYRLGGWALGKKPFAEFGGWTTAKAAASPTLTRTLLLDVAHKAAELATTARLNRAATVKPLKSGIASATLQVGSKTLIISGENLKLEASVESMADIPTVTHYEILNDAGETLYASDCYFGITEKTDVDVNLSILEGADTVLANGSRYHYLLGSWLLGKDAFASPGQNYFVPVTAAAPASASVTPLFLTSLASYLADHINMVQLNGDYTVPNLAKSLSGAAVTLQYELLPSEKITKVSAISAQDAFGAALTQDDVSIETTSRTKFKHTIIFKEGTLLYGG</sequence>
<dbReference type="Pfam" id="PF10076">
    <property type="entry name" value="Phage_Mu_Gp48"/>
    <property type="match status" value="1"/>
</dbReference>
<reference evidence="1" key="1">
    <citation type="journal article" date="2021" name="Proc. Natl. Acad. Sci. U.S.A.">
        <title>A Catalog of Tens of Thousands of Viruses from Human Metagenomes Reveals Hidden Associations with Chronic Diseases.</title>
        <authorList>
            <person name="Tisza M.J."/>
            <person name="Buck C.B."/>
        </authorList>
    </citation>
    <scope>NUCLEOTIDE SEQUENCE</scope>
    <source>
        <strain evidence="1">CtZpP9</strain>
    </source>
</reference>
<name>A0A8S5MVJ2_9CAUD</name>
<dbReference type="EMBL" id="BK014998">
    <property type="protein sequence ID" value="DAD86374.1"/>
    <property type="molecule type" value="Genomic_DNA"/>
</dbReference>